<name>A0A3A3GC96_PANTH</name>
<dbReference type="EMBL" id="QYZD01000026">
    <property type="protein sequence ID" value="RJG21252.1"/>
    <property type="molecule type" value="Genomic_DNA"/>
</dbReference>
<dbReference type="AlphaFoldDB" id="A0A3A3GC96"/>
<evidence type="ECO:0000313" key="2">
    <source>
        <dbReference type="Proteomes" id="UP000266177"/>
    </source>
</evidence>
<evidence type="ECO:0000313" key="1">
    <source>
        <dbReference type="EMBL" id="RJG21252.1"/>
    </source>
</evidence>
<protein>
    <submittedName>
        <fullName evidence="1">Uncharacterized protein</fullName>
    </submittedName>
</protein>
<dbReference type="Proteomes" id="UP000266177">
    <property type="component" value="Unassembled WGS sequence"/>
</dbReference>
<proteinExistence type="predicted"/>
<accession>A0A3A3GC96</accession>
<gene>
    <name evidence="1" type="ORF">DQX05_22360</name>
</gene>
<sequence length="80" mass="9354">MDWLDCFAFHSDRSAGRLFRHARGEHAFDLTGPMCMKVSNRAVQVRLKPTGLIIPSIQEASWLSGWLQIILWNWRVNREE</sequence>
<reference evidence="1 2" key="1">
    <citation type="submission" date="2018-09" db="EMBL/GenBank/DDBJ databases">
        <title>Paenibacillus SK2017-BO5.</title>
        <authorList>
            <person name="Piskunova J.V."/>
            <person name="Dubiley S.A."/>
            <person name="Severinov K.V."/>
        </authorList>
    </citation>
    <scope>NUCLEOTIDE SEQUENCE [LARGE SCALE GENOMIC DNA]</scope>
    <source>
        <strain evidence="1 2">BO5</strain>
    </source>
</reference>
<comment type="caution">
    <text evidence="1">The sequence shown here is derived from an EMBL/GenBank/DDBJ whole genome shotgun (WGS) entry which is preliminary data.</text>
</comment>
<organism evidence="1 2">
    <name type="scientific">Paenibacillus thiaminolyticus</name>
    <name type="common">Bacillus thiaminolyticus</name>
    <dbReference type="NCBI Taxonomy" id="49283"/>
    <lineage>
        <taxon>Bacteria</taxon>
        <taxon>Bacillati</taxon>
        <taxon>Bacillota</taxon>
        <taxon>Bacilli</taxon>
        <taxon>Bacillales</taxon>
        <taxon>Paenibacillaceae</taxon>
        <taxon>Paenibacillus</taxon>
    </lineage>
</organism>